<organism evidence="1 2">
    <name type="scientific">Tetraparma gracilis</name>
    <dbReference type="NCBI Taxonomy" id="2962635"/>
    <lineage>
        <taxon>Eukaryota</taxon>
        <taxon>Sar</taxon>
        <taxon>Stramenopiles</taxon>
        <taxon>Ochrophyta</taxon>
        <taxon>Bolidophyceae</taxon>
        <taxon>Parmales</taxon>
        <taxon>Triparmaceae</taxon>
        <taxon>Tetraparma</taxon>
    </lineage>
</organism>
<reference evidence="1 2" key="1">
    <citation type="journal article" date="2023" name="Commun. Biol.">
        <title>Genome analysis of Parmales, the sister group of diatoms, reveals the evolutionary specialization of diatoms from phago-mixotrophs to photoautotrophs.</title>
        <authorList>
            <person name="Ban H."/>
            <person name="Sato S."/>
            <person name="Yoshikawa S."/>
            <person name="Yamada K."/>
            <person name="Nakamura Y."/>
            <person name="Ichinomiya M."/>
            <person name="Sato N."/>
            <person name="Blanc-Mathieu R."/>
            <person name="Endo H."/>
            <person name="Kuwata A."/>
            <person name="Ogata H."/>
        </authorList>
    </citation>
    <scope>NUCLEOTIDE SEQUENCE [LARGE SCALE GENOMIC DNA]</scope>
</reference>
<evidence type="ECO:0000313" key="1">
    <source>
        <dbReference type="EMBL" id="GMI30579.1"/>
    </source>
</evidence>
<gene>
    <name evidence="1" type="ORF">TeGR_g13116</name>
</gene>
<name>A0ABQ6MQY8_9STRA</name>
<accession>A0ABQ6MQY8</accession>
<feature type="non-terminal residue" evidence="1">
    <location>
        <position position="514"/>
    </location>
</feature>
<comment type="caution">
    <text evidence="1">The sequence shown here is derived from an EMBL/GenBank/DDBJ whole genome shotgun (WGS) entry which is preliminary data.</text>
</comment>
<protein>
    <submittedName>
        <fullName evidence="1">Uncharacterized protein</fullName>
    </submittedName>
</protein>
<dbReference type="EMBL" id="BRYB01001664">
    <property type="protein sequence ID" value="GMI30579.1"/>
    <property type="molecule type" value="Genomic_DNA"/>
</dbReference>
<evidence type="ECO:0000313" key="2">
    <source>
        <dbReference type="Proteomes" id="UP001165060"/>
    </source>
</evidence>
<keyword evidence="2" id="KW-1185">Reference proteome</keyword>
<dbReference type="Proteomes" id="UP001165060">
    <property type="component" value="Unassembled WGS sequence"/>
</dbReference>
<proteinExistence type="predicted"/>
<sequence>MVAFAPLLVLGSPPTPALPAAHHLLPAPWLTAYLNHCIHHPSSPPRSRSAARIYVSLHSLPPPCPPAGGPPPPCPPLPDLAPLRLEPPPSLSSHLLSPFGAGNSLPVPSRFFRALFPLSGDDDLADAHESCALPLSVVYSRDPDQARCPPPLVRLHPSPPPVHVAVSLPGEAGPLLSLLSPPQTPLPLFLSLLRAACRPLPFPDPFPPLSLRPPAYALLPRPPAPGPGYESLADYFGDLLGRESRALSSLLPSPPPPAATYSHASHAAPPLELVAAEPPPFLARLRAGSLVDARDAHGVWGEALVTRVSEAAGPEAPAGRSFALSYLGWGARFDEELACPSSSPGYRPELRRAGGELGPLWSRTGAWRPRLARGEPVEVRFGAASGPPKWFPATVLYVAPVPDPAKGAALPEPTSFPPGCAPLHALVAVDAAWLTGAEPPPSPRWLSVWADGLSPRGTHIHCPEPPAAGAADDGPAADEPGLLCSALAALDCDICGPAPPSPQSPHSVRFAPSP</sequence>